<dbReference type="eggNOG" id="COG0451">
    <property type="taxonomic scope" value="Bacteria"/>
</dbReference>
<dbReference type="InterPro" id="IPR050177">
    <property type="entry name" value="Lipid_A_modif_metabolic_enz"/>
</dbReference>
<dbReference type="AlphaFoldDB" id="A0A0A1ZHQ1"/>
<dbReference type="Pfam" id="PF01370">
    <property type="entry name" value="Epimerase"/>
    <property type="match status" value="1"/>
</dbReference>
<dbReference type="Proteomes" id="UP000030598">
    <property type="component" value="Unassembled WGS sequence"/>
</dbReference>
<comment type="caution">
    <text evidence="2">The sequence shown here is derived from an EMBL/GenBank/DDBJ whole genome shotgun (WGS) entry which is preliminary data.</text>
</comment>
<reference evidence="3" key="1">
    <citation type="journal article" date="2014" name="Sci. Data">
        <title>Genomes of diverse isolates of the marine cyanobacterium Prochlorococcus.</title>
        <authorList>
            <person name="Biller S."/>
            <person name="Berube P."/>
            <person name="Thompson J."/>
            <person name="Kelly L."/>
            <person name="Roggensack S."/>
            <person name="Awad L."/>
            <person name="Roache-Johnson K."/>
            <person name="Ding H."/>
            <person name="Giovannoni S.J."/>
            <person name="Moore L.R."/>
            <person name="Chisholm S.W."/>
        </authorList>
    </citation>
    <scope>NUCLEOTIDE SEQUENCE [LARGE SCALE GENOMIC DNA]</scope>
    <source>
        <strain evidence="3">GP2</strain>
    </source>
</reference>
<dbReference type="PANTHER" id="PTHR43245:SF13">
    <property type="entry name" value="UDP-D-APIOSE_UDP-D-XYLOSE SYNTHASE 2"/>
    <property type="match status" value="1"/>
</dbReference>
<gene>
    <name evidence="2" type="ORF">EU91_0078</name>
</gene>
<name>A0A0A1ZHQ1_PROMR</name>
<accession>A0A0A1ZHQ1</accession>
<dbReference type="OrthoDB" id="504638at2"/>
<dbReference type="InterPro" id="IPR001509">
    <property type="entry name" value="Epimerase_deHydtase"/>
</dbReference>
<protein>
    <submittedName>
        <fullName evidence="2">Nucleoside-diphosphate-sugar epimerase</fullName>
    </submittedName>
</protein>
<dbReference type="InterPro" id="IPR036291">
    <property type="entry name" value="NAD(P)-bd_dom_sf"/>
</dbReference>
<sequence>MAYKKLLITGANGCVGQYLVDWFLKNTKFRLYLMVRDKSKLPISVQENKKVKLMVCDIRESNSYKKEISQINYLIHTATAWGDPKRAYEVNIKAFEELLEMLDIEKLEKIIYFSTASILDTQTELMRESLIYGTEYIQTKYECFQRLKESSFAEKTYAVFPTLVFGGNLGKKSKYPASYLTSGLKEIGKWLWIARFLKLDSKFHFIHANDIAQICGFLIKNHKEEQYKGFRKFVLGQKFISIDDAIITLLKKHNMRRFFAIPLTKKILKILLRILPIQTTPWDSFSIKKYDFNHVPITNPETFKLKSYAKSLNDILRLSKLPSCNNN</sequence>
<feature type="domain" description="NAD-dependent epimerase/dehydratase" evidence="1">
    <location>
        <begin position="7"/>
        <end position="225"/>
    </location>
</feature>
<proteinExistence type="predicted"/>
<evidence type="ECO:0000313" key="3">
    <source>
        <dbReference type="Proteomes" id="UP000030598"/>
    </source>
</evidence>
<dbReference type="RefSeq" id="WP_032523714.1">
    <property type="nucleotide sequence ID" value="NZ_CP138934.1"/>
</dbReference>
<dbReference type="Gene3D" id="3.40.50.720">
    <property type="entry name" value="NAD(P)-binding Rossmann-like Domain"/>
    <property type="match status" value="1"/>
</dbReference>
<dbReference type="EMBL" id="JNAH01000002">
    <property type="protein sequence ID" value="KGF88965.1"/>
    <property type="molecule type" value="Genomic_DNA"/>
</dbReference>
<dbReference type="PANTHER" id="PTHR43245">
    <property type="entry name" value="BIFUNCTIONAL POLYMYXIN RESISTANCE PROTEIN ARNA"/>
    <property type="match status" value="1"/>
</dbReference>
<evidence type="ECO:0000259" key="1">
    <source>
        <dbReference type="Pfam" id="PF01370"/>
    </source>
</evidence>
<evidence type="ECO:0000313" key="2">
    <source>
        <dbReference type="EMBL" id="KGF88965.1"/>
    </source>
</evidence>
<organism evidence="2 3">
    <name type="scientific">Prochlorococcus marinus str. GP2</name>
    <dbReference type="NCBI Taxonomy" id="59925"/>
    <lineage>
        <taxon>Bacteria</taxon>
        <taxon>Bacillati</taxon>
        <taxon>Cyanobacteriota</taxon>
        <taxon>Cyanophyceae</taxon>
        <taxon>Synechococcales</taxon>
        <taxon>Prochlorococcaceae</taxon>
        <taxon>Prochlorococcus</taxon>
    </lineage>
</organism>
<dbReference type="SUPFAM" id="SSF51735">
    <property type="entry name" value="NAD(P)-binding Rossmann-fold domains"/>
    <property type="match status" value="1"/>
</dbReference>
<dbReference type="STRING" id="59925.EU91_0078"/>